<gene>
    <name evidence="2" type="ORF">O181_131229</name>
</gene>
<name>A0A9Q3QAU5_9BASI</name>
<evidence type="ECO:0000256" key="1">
    <source>
        <dbReference type="SAM" id="MobiDB-lite"/>
    </source>
</evidence>
<protein>
    <submittedName>
        <fullName evidence="2">Uncharacterized protein</fullName>
    </submittedName>
</protein>
<accession>A0A9Q3QAU5</accession>
<dbReference type="Proteomes" id="UP000765509">
    <property type="component" value="Unassembled WGS sequence"/>
</dbReference>
<feature type="compositionally biased region" description="Polar residues" evidence="1">
    <location>
        <begin position="1"/>
        <end position="14"/>
    </location>
</feature>
<reference evidence="2" key="1">
    <citation type="submission" date="2021-03" db="EMBL/GenBank/DDBJ databases">
        <title>Draft genome sequence of rust myrtle Austropuccinia psidii MF-1, a brazilian biotype.</title>
        <authorList>
            <person name="Quecine M.C."/>
            <person name="Pachon D.M.R."/>
            <person name="Bonatelli M.L."/>
            <person name="Correr F.H."/>
            <person name="Franceschini L.M."/>
            <person name="Leite T.F."/>
            <person name="Margarido G.R.A."/>
            <person name="Almeida C.A."/>
            <person name="Ferrarezi J.A."/>
            <person name="Labate C.A."/>
        </authorList>
    </citation>
    <scope>NUCLEOTIDE SEQUENCE</scope>
    <source>
        <strain evidence="2">MF-1</strain>
    </source>
</reference>
<evidence type="ECO:0000313" key="3">
    <source>
        <dbReference type="Proteomes" id="UP000765509"/>
    </source>
</evidence>
<sequence>MEDARTSTSSQRLASTFEPLIESPEADITAIAVRPESFPTGSSGDLPVSVQELVYGCKTARVGTSPKSLDRHNELLSSSEEVHGARKDRRTSEGFDTNVLQRTSPTDESFIEKPKYVIRVSEEVGPRKGKQPSGSSPSIHQKTFTSTSSQKAQASPKDQSEGQAKGKGKGKAQMEQALPTELQNPKERKDSHGQCVQYGKNSDGIQKQGGGKIEPIFPKEIDLVKLVTQFESCNKEIMTKLKTFEYIQQKLGNEILQVKDQQKNHYCT</sequence>
<feature type="compositionally biased region" description="Polar residues" evidence="1">
    <location>
        <begin position="132"/>
        <end position="157"/>
    </location>
</feature>
<comment type="caution">
    <text evidence="2">The sequence shown here is derived from an EMBL/GenBank/DDBJ whole genome shotgun (WGS) entry which is preliminary data.</text>
</comment>
<keyword evidence="3" id="KW-1185">Reference proteome</keyword>
<dbReference type="EMBL" id="AVOT02143530">
    <property type="protein sequence ID" value="MBW0591514.1"/>
    <property type="molecule type" value="Genomic_DNA"/>
</dbReference>
<feature type="compositionally biased region" description="Basic and acidic residues" evidence="1">
    <location>
        <begin position="110"/>
        <end position="126"/>
    </location>
</feature>
<feature type="region of interest" description="Disordered" evidence="1">
    <location>
        <begin position="1"/>
        <end position="21"/>
    </location>
</feature>
<dbReference type="AlphaFoldDB" id="A0A9Q3QAU5"/>
<feature type="compositionally biased region" description="Basic and acidic residues" evidence="1">
    <location>
        <begin position="68"/>
        <end position="93"/>
    </location>
</feature>
<feature type="compositionally biased region" description="Polar residues" evidence="1">
    <location>
        <begin position="94"/>
        <end position="107"/>
    </location>
</feature>
<organism evidence="2 3">
    <name type="scientific">Austropuccinia psidii MF-1</name>
    <dbReference type="NCBI Taxonomy" id="1389203"/>
    <lineage>
        <taxon>Eukaryota</taxon>
        <taxon>Fungi</taxon>
        <taxon>Dikarya</taxon>
        <taxon>Basidiomycota</taxon>
        <taxon>Pucciniomycotina</taxon>
        <taxon>Pucciniomycetes</taxon>
        <taxon>Pucciniales</taxon>
        <taxon>Sphaerophragmiaceae</taxon>
        <taxon>Austropuccinia</taxon>
    </lineage>
</organism>
<evidence type="ECO:0000313" key="2">
    <source>
        <dbReference type="EMBL" id="MBW0591514.1"/>
    </source>
</evidence>
<proteinExistence type="predicted"/>
<feature type="region of interest" description="Disordered" evidence="1">
    <location>
        <begin position="61"/>
        <end position="211"/>
    </location>
</feature>